<dbReference type="GO" id="GO:0046872">
    <property type="term" value="F:metal ion binding"/>
    <property type="evidence" value="ECO:0007669"/>
    <property type="project" value="UniProtKB-KW"/>
</dbReference>
<feature type="binding site" evidence="3">
    <location>
        <position position="220"/>
    </location>
    <ligand>
        <name>a divalent metal cation</name>
        <dbReference type="ChEBI" id="CHEBI:60240"/>
        <label>1</label>
    </ligand>
</feature>
<dbReference type="PANTHER" id="PTHR13799:SF14">
    <property type="entry name" value="GTP CYCLOHYDROLASE 1 TYPE 2 HOMOLOG"/>
    <property type="match status" value="1"/>
</dbReference>
<reference evidence="4 5" key="1">
    <citation type="submission" date="2016-10" db="EMBL/GenBank/DDBJ databases">
        <authorList>
            <person name="de Groot N.N."/>
        </authorList>
    </citation>
    <scope>NUCLEOTIDE SEQUENCE [LARGE SCALE GENOMIC DNA]</scope>
    <source>
        <strain evidence="4 5">HL3</strain>
    </source>
</reference>
<dbReference type="STRING" id="1123397.SAMN05660831_01282"/>
<dbReference type="GO" id="GO:0005737">
    <property type="term" value="C:cytoplasm"/>
    <property type="evidence" value="ECO:0007669"/>
    <property type="project" value="TreeGrafter"/>
</dbReference>
<dbReference type="PANTHER" id="PTHR13799">
    <property type="entry name" value="NGG1 INTERACTING FACTOR 3"/>
    <property type="match status" value="1"/>
</dbReference>
<organism evidence="4 5">
    <name type="scientific">Thiohalospira halophila DSM 15071</name>
    <dbReference type="NCBI Taxonomy" id="1123397"/>
    <lineage>
        <taxon>Bacteria</taxon>
        <taxon>Pseudomonadati</taxon>
        <taxon>Pseudomonadota</taxon>
        <taxon>Gammaproteobacteria</taxon>
        <taxon>Thiohalospirales</taxon>
        <taxon>Thiohalospiraceae</taxon>
        <taxon>Thiohalospira</taxon>
    </lineage>
</organism>
<feature type="binding site" evidence="3">
    <location>
        <position position="102"/>
    </location>
    <ligand>
        <name>a divalent metal cation</name>
        <dbReference type="ChEBI" id="CHEBI:60240"/>
        <label>1</label>
    </ligand>
</feature>
<keyword evidence="2 3" id="KW-0479">Metal-binding</keyword>
<evidence type="ECO:0000256" key="3">
    <source>
        <dbReference type="PIRSR" id="PIRSR602678-1"/>
    </source>
</evidence>
<dbReference type="SUPFAM" id="SSF102705">
    <property type="entry name" value="NIF3 (NGG1p interacting factor 3)-like"/>
    <property type="match status" value="1"/>
</dbReference>
<evidence type="ECO:0000256" key="1">
    <source>
        <dbReference type="ARBA" id="ARBA00006964"/>
    </source>
</evidence>
<feature type="binding site" evidence="3">
    <location>
        <position position="64"/>
    </location>
    <ligand>
        <name>a divalent metal cation</name>
        <dbReference type="ChEBI" id="CHEBI:60240"/>
        <label>2</label>
    </ligand>
</feature>
<feature type="binding site" evidence="3">
    <location>
        <position position="65"/>
    </location>
    <ligand>
        <name>a divalent metal cation</name>
        <dbReference type="ChEBI" id="CHEBI:60240"/>
        <label>1</label>
    </ligand>
</feature>
<proteinExistence type="inferred from homology"/>
<dbReference type="InterPro" id="IPR002678">
    <property type="entry name" value="DUF34/NIF3"/>
</dbReference>
<evidence type="ECO:0000256" key="2">
    <source>
        <dbReference type="ARBA" id="ARBA00022723"/>
    </source>
</evidence>
<keyword evidence="5" id="KW-1185">Reference proteome</keyword>
<evidence type="ECO:0000313" key="4">
    <source>
        <dbReference type="EMBL" id="SFD25334.1"/>
    </source>
</evidence>
<dbReference type="NCBIfam" id="TIGR00486">
    <property type="entry name" value="YbgI_SA1388"/>
    <property type="match status" value="1"/>
</dbReference>
<accession>A0A1I1QT81</accession>
<protein>
    <submittedName>
        <fullName evidence="4">Dinuclear metal center protein, YbgI/SA1388 family</fullName>
    </submittedName>
</protein>
<feature type="binding site" evidence="3">
    <location>
        <position position="224"/>
    </location>
    <ligand>
        <name>a divalent metal cation</name>
        <dbReference type="ChEBI" id="CHEBI:60240"/>
        <label>1</label>
    </ligand>
</feature>
<dbReference type="EMBL" id="FOMJ01000003">
    <property type="protein sequence ID" value="SFD25334.1"/>
    <property type="molecule type" value="Genomic_DNA"/>
</dbReference>
<dbReference type="Pfam" id="PF01784">
    <property type="entry name" value="DUF34_NIF3"/>
    <property type="match status" value="1"/>
</dbReference>
<dbReference type="OrthoDB" id="9800881at2"/>
<name>A0A1I1QT81_9GAMM</name>
<dbReference type="Proteomes" id="UP000198611">
    <property type="component" value="Unassembled WGS sequence"/>
</dbReference>
<sequence length="252" mass="26998">MARLADLVDWCDRYLAVSDFTDYAPNGLQVAGPEQVQKVVSGVTASQALIDGAAERGADLLVVHHGFFWKGEDPRVVGMKYRRLSRLLEAGIGLLAYHLPLDAHAEVGNAVGLGRALGWQVEGPFAERNGGPLGRVGSLTEPCSGEELADSLGAILGRPPLHIRGHGRPIRRLAWATGAAEGFIEEAADRGMDAFVSGEISEPTVHIARECGIDYFAAGHHATETFGPDALARRLAEEFDLDHEFLDVDSPA</sequence>
<dbReference type="Gene3D" id="3.40.1390.30">
    <property type="entry name" value="NIF3 (NGG1p interacting factor 3)-like"/>
    <property type="match status" value="2"/>
</dbReference>
<dbReference type="RefSeq" id="WP_093427933.1">
    <property type="nucleotide sequence ID" value="NZ_FOMJ01000003.1"/>
</dbReference>
<dbReference type="InterPro" id="IPR036069">
    <property type="entry name" value="DUF34/NIF3_sf"/>
</dbReference>
<gene>
    <name evidence="4" type="ORF">SAMN05660831_01282</name>
</gene>
<dbReference type="AlphaFoldDB" id="A0A1I1QT81"/>
<comment type="similarity">
    <text evidence="1">Belongs to the GTP cyclohydrolase I type 2/NIF3 family.</text>
</comment>
<evidence type="ECO:0000313" key="5">
    <source>
        <dbReference type="Proteomes" id="UP000198611"/>
    </source>
</evidence>